<feature type="compositionally biased region" description="Polar residues" evidence="1">
    <location>
        <begin position="46"/>
        <end position="64"/>
    </location>
</feature>
<comment type="caution">
    <text evidence="2">The sequence shown here is derived from an EMBL/GenBank/DDBJ whole genome shotgun (WGS) entry which is preliminary data.</text>
</comment>
<dbReference type="AlphaFoldDB" id="A0A1V4IZX1"/>
<evidence type="ECO:0000313" key="2">
    <source>
        <dbReference type="EMBL" id="OPJ65315.1"/>
    </source>
</evidence>
<name>A0A1V4IZX1_9CLOT</name>
<keyword evidence="3" id="KW-1185">Reference proteome</keyword>
<dbReference type="OrthoDB" id="1912859at2"/>
<evidence type="ECO:0000256" key="1">
    <source>
        <dbReference type="SAM" id="MobiDB-lite"/>
    </source>
</evidence>
<dbReference type="Proteomes" id="UP000191056">
    <property type="component" value="Unassembled WGS sequence"/>
</dbReference>
<gene>
    <name evidence="2" type="ORF">CLCHR_08910</name>
</gene>
<organism evidence="2 3">
    <name type="scientific">Clostridium chromiireducens</name>
    <dbReference type="NCBI Taxonomy" id="225345"/>
    <lineage>
        <taxon>Bacteria</taxon>
        <taxon>Bacillati</taxon>
        <taxon>Bacillota</taxon>
        <taxon>Clostridia</taxon>
        <taxon>Eubacteriales</taxon>
        <taxon>Clostridiaceae</taxon>
        <taxon>Clostridium</taxon>
    </lineage>
</organism>
<reference evidence="2 3" key="1">
    <citation type="submission" date="2017-03" db="EMBL/GenBank/DDBJ databases">
        <title>Genome sequence of Clostridium chromiireducens DSM 23318.</title>
        <authorList>
            <person name="Poehlein A."/>
            <person name="Daniel R."/>
        </authorList>
    </citation>
    <scope>NUCLEOTIDE SEQUENCE [LARGE SCALE GENOMIC DNA]</scope>
    <source>
        <strain evidence="2 3">DSM 23318</strain>
    </source>
</reference>
<accession>A0A1V4IZX1</accession>
<dbReference type="EMBL" id="MZGT01000009">
    <property type="protein sequence ID" value="OPJ65315.1"/>
    <property type="molecule type" value="Genomic_DNA"/>
</dbReference>
<proteinExistence type="predicted"/>
<evidence type="ECO:0000313" key="3">
    <source>
        <dbReference type="Proteomes" id="UP000191056"/>
    </source>
</evidence>
<sequence length="142" mass="16092">MSDNRIISRSEYVVTSVSNAAIDNRIIKRPYSDSKNPPRKKRENSKSFNNSLNAAAEHLSSNDNSTTFYNELENMERLKSAENARIVQARLNKNNFNSHVSNNAAETEIHNKLSQAMDVEIDVSTLYKKVQLLSSLNDESEN</sequence>
<dbReference type="RefSeq" id="WP_079438482.1">
    <property type="nucleotide sequence ID" value="NZ_MZGT01000009.1"/>
</dbReference>
<feature type="region of interest" description="Disordered" evidence="1">
    <location>
        <begin position="28"/>
        <end position="64"/>
    </location>
</feature>
<protein>
    <submittedName>
        <fullName evidence="2">Uncharacterized protein</fullName>
    </submittedName>
</protein>